<dbReference type="CDD" id="cd06464">
    <property type="entry name" value="ACD_sHsps-like"/>
    <property type="match status" value="1"/>
</dbReference>
<evidence type="ECO:0000259" key="3">
    <source>
        <dbReference type="PROSITE" id="PS01031"/>
    </source>
</evidence>
<feature type="domain" description="SHSP" evidence="3">
    <location>
        <begin position="24"/>
        <end position="134"/>
    </location>
</feature>
<dbReference type="InterPro" id="IPR031107">
    <property type="entry name" value="Small_HSP"/>
</dbReference>
<dbReference type="AlphaFoldDB" id="A0A447GFI0"/>
<dbReference type="Proteomes" id="UP000269998">
    <property type="component" value="Chromosome"/>
</dbReference>
<dbReference type="Gene3D" id="2.60.40.790">
    <property type="match status" value="1"/>
</dbReference>
<evidence type="ECO:0000313" key="5">
    <source>
        <dbReference type="Proteomes" id="UP000269998"/>
    </source>
</evidence>
<dbReference type="SUPFAM" id="SSF49764">
    <property type="entry name" value="HSP20-like chaperones"/>
    <property type="match status" value="1"/>
</dbReference>
<evidence type="ECO:0000256" key="1">
    <source>
        <dbReference type="PROSITE-ProRule" id="PRU00285"/>
    </source>
</evidence>
<evidence type="ECO:0000256" key="2">
    <source>
        <dbReference type="RuleBase" id="RU003616"/>
    </source>
</evidence>
<dbReference type="InterPro" id="IPR008978">
    <property type="entry name" value="HSP20-like_chaperone"/>
</dbReference>
<sequence>MNTMLMRTDPFRDLDRFAQQVLGTSARPAVMPMDAWRDGEEFVVEFDLPGIDADSLDIDIERNVVTVRAERPSVDPNREMLASERPRGVFSRQLVLGENLDTDRIEASYQEGVLRLQIPVAEKAKPRKISVERTSTHKAINENGTQREVINA</sequence>
<dbReference type="InterPro" id="IPR002068">
    <property type="entry name" value="A-crystallin/Hsp20_dom"/>
</dbReference>
<dbReference type="PANTHER" id="PTHR11527">
    <property type="entry name" value="HEAT-SHOCK PROTEIN 20 FAMILY MEMBER"/>
    <property type="match status" value="1"/>
</dbReference>
<organism evidence="4 5">
    <name type="scientific">Mycobacterium basiliense</name>
    <dbReference type="NCBI Taxonomy" id="2094119"/>
    <lineage>
        <taxon>Bacteria</taxon>
        <taxon>Bacillati</taxon>
        <taxon>Actinomycetota</taxon>
        <taxon>Actinomycetes</taxon>
        <taxon>Mycobacteriales</taxon>
        <taxon>Mycobacteriaceae</taxon>
        <taxon>Mycobacterium</taxon>
    </lineage>
</organism>
<proteinExistence type="inferred from homology"/>
<dbReference type="KEGG" id="mbai:MB901379_02784"/>
<comment type="similarity">
    <text evidence="1 2">Belongs to the small heat shock protein (HSP20) family.</text>
</comment>
<reference evidence="5" key="1">
    <citation type="submission" date="2018-02" db="EMBL/GenBank/DDBJ databases">
        <authorList>
            <person name="Seth-Smith MB H."/>
            <person name="Seth-Smith H."/>
        </authorList>
    </citation>
    <scope>NUCLEOTIDE SEQUENCE [LARGE SCALE GENOMIC DNA]</scope>
</reference>
<gene>
    <name evidence="4" type="ORF">MB901379_02784</name>
</gene>
<protein>
    <recommendedName>
        <fullName evidence="3">SHSP domain-containing protein</fullName>
    </recommendedName>
</protein>
<keyword evidence="5" id="KW-1185">Reference proteome</keyword>
<dbReference type="PROSITE" id="PS01031">
    <property type="entry name" value="SHSP"/>
    <property type="match status" value="1"/>
</dbReference>
<dbReference type="EMBL" id="LR130759">
    <property type="protein sequence ID" value="VDM89215.1"/>
    <property type="molecule type" value="Genomic_DNA"/>
</dbReference>
<evidence type="ECO:0000313" key="4">
    <source>
        <dbReference type="EMBL" id="VDM89215.1"/>
    </source>
</evidence>
<name>A0A447GFI0_9MYCO</name>
<dbReference type="Pfam" id="PF00011">
    <property type="entry name" value="HSP20"/>
    <property type="match status" value="1"/>
</dbReference>
<accession>A0A447GFI0</accession>